<dbReference type="InterPro" id="IPR052164">
    <property type="entry name" value="Anthracycline_SecMetBiosynth"/>
</dbReference>
<name>A0ABQ4NMU9_9RHOB</name>
<comment type="caution">
    <text evidence="2">The sequence shown here is derived from an EMBL/GenBank/DDBJ whole genome shotgun (WGS) entry which is preliminary data.</text>
</comment>
<dbReference type="SUPFAM" id="SSF54593">
    <property type="entry name" value="Glyoxalase/Bleomycin resistance protein/Dihydroxybiphenyl dioxygenase"/>
    <property type="match status" value="1"/>
</dbReference>
<organism evidence="2 3">
    <name type="scientific">Jannaschia pagri</name>
    <dbReference type="NCBI Taxonomy" id="2829797"/>
    <lineage>
        <taxon>Bacteria</taxon>
        <taxon>Pseudomonadati</taxon>
        <taxon>Pseudomonadota</taxon>
        <taxon>Alphaproteobacteria</taxon>
        <taxon>Rhodobacterales</taxon>
        <taxon>Roseobacteraceae</taxon>
        <taxon>Jannaschia</taxon>
    </lineage>
</organism>
<feature type="domain" description="VOC" evidence="1">
    <location>
        <begin position="18"/>
        <end position="133"/>
    </location>
</feature>
<dbReference type="PANTHER" id="PTHR33993:SF2">
    <property type="entry name" value="VOC DOMAIN-CONTAINING PROTEIN"/>
    <property type="match status" value="1"/>
</dbReference>
<dbReference type="Proteomes" id="UP000786693">
    <property type="component" value="Unassembled WGS sequence"/>
</dbReference>
<dbReference type="Pfam" id="PF00903">
    <property type="entry name" value="Glyoxalase"/>
    <property type="match status" value="1"/>
</dbReference>
<dbReference type="InterPro" id="IPR004360">
    <property type="entry name" value="Glyas_Fos-R_dOase_dom"/>
</dbReference>
<evidence type="ECO:0000313" key="3">
    <source>
        <dbReference type="Proteomes" id="UP000786693"/>
    </source>
</evidence>
<proteinExistence type="predicted"/>
<protein>
    <recommendedName>
        <fullName evidence="1">VOC domain-containing protein</fullName>
    </recommendedName>
</protein>
<sequence length="133" mass="14049">MKDVAMPEYAASARPANALVWAEIPVSDLTKGSAFYGAVLGYDLTPEQMGPNMTAVLPTADGQGASGHLYEGKPSGDGRGPTVSLAVLDPLEDVMSRVWQAGGKVLGEVITIPFGSFFYAEDPDGNSLSFFRY</sequence>
<dbReference type="RefSeq" id="WP_255576349.1">
    <property type="nucleotide sequence ID" value="NZ_BPFH01000004.1"/>
</dbReference>
<reference evidence="2 3" key="1">
    <citation type="submission" date="2021-05" db="EMBL/GenBank/DDBJ databases">
        <title>Bacteria Genome sequencing.</title>
        <authorList>
            <person name="Takabe Y."/>
            <person name="Nakajima Y."/>
            <person name="Suzuki S."/>
            <person name="Shiozaki T."/>
        </authorList>
    </citation>
    <scope>NUCLEOTIDE SEQUENCE [LARGE SCALE GENOMIC DNA]</scope>
    <source>
        <strain evidence="2 3">AI_62</strain>
    </source>
</reference>
<dbReference type="PANTHER" id="PTHR33993">
    <property type="entry name" value="GLYOXALASE-RELATED"/>
    <property type="match status" value="1"/>
</dbReference>
<dbReference type="PROSITE" id="PS51819">
    <property type="entry name" value="VOC"/>
    <property type="match status" value="1"/>
</dbReference>
<gene>
    <name evidence="2" type="ORF">JANAI62_23260</name>
</gene>
<accession>A0ABQ4NMU9</accession>
<dbReference type="Gene3D" id="3.10.180.10">
    <property type="entry name" value="2,3-Dihydroxybiphenyl 1,2-Dioxygenase, domain 1"/>
    <property type="match status" value="1"/>
</dbReference>
<evidence type="ECO:0000313" key="2">
    <source>
        <dbReference type="EMBL" id="GIT95703.1"/>
    </source>
</evidence>
<dbReference type="InterPro" id="IPR029068">
    <property type="entry name" value="Glyas_Bleomycin-R_OHBP_Dase"/>
</dbReference>
<evidence type="ECO:0000259" key="1">
    <source>
        <dbReference type="PROSITE" id="PS51819"/>
    </source>
</evidence>
<dbReference type="InterPro" id="IPR037523">
    <property type="entry name" value="VOC_core"/>
</dbReference>
<dbReference type="EMBL" id="BPFH01000004">
    <property type="protein sequence ID" value="GIT95703.1"/>
    <property type="molecule type" value="Genomic_DNA"/>
</dbReference>
<keyword evidence="3" id="KW-1185">Reference proteome</keyword>